<feature type="domain" description="Nitroreductase" evidence="1">
    <location>
        <begin position="41"/>
        <end position="200"/>
    </location>
</feature>
<dbReference type="InterPro" id="IPR052530">
    <property type="entry name" value="NAD(P)H_nitroreductase"/>
</dbReference>
<protein>
    <submittedName>
        <fullName evidence="2">Nitroreductase</fullName>
    </submittedName>
</protein>
<dbReference type="Pfam" id="PF00881">
    <property type="entry name" value="Nitroreductase"/>
    <property type="match status" value="1"/>
</dbReference>
<gene>
    <name evidence="2" type="ORF">SAMN06265376_104114</name>
</gene>
<dbReference type="EMBL" id="FZNY01000004">
    <property type="protein sequence ID" value="SNR89944.1"/>
    <property type="molecule type" value="Genomic_DNA"/>
</dbReference>
<dbReference type="AlphaFoldDB" id="A0A239A4I8"/>
<name>A0A239A4I8_9FLAO</name>
<evidence type="ECO:0000259" key="1">
    <source>
        <dbReference type="Pfam" id="PF00881"/>
    </source>
</evidence>
<evidence type="ECO:0000313" key="3">
    <source>
        <dbReference type="Proteomes" id="UP000198379"/>
    </source>
</evidence>
<dbReference type="PANTHER" id="PTHR43821">
    <property type="entry name" value="NAD(P)H NITROREDUCTASE YDJA-RELATED"/>
    <property type="match status" value="1"/>
</dbReference>
<dbReference type="RefSeq" id="WP_089371931.1">
    <property type="nucleotide sequence ID" value="NZ_BMEP01000007.1"/>
</dbReference>
<reference evidence="2 3" key="1">
    <citation type="submission" date="2017-06" db="EMBL/GenBank/DDBJ databases">
        <authorList>
            <person name="Kim H.J."/>
            <person name="Triplett B.A."/>
        </authorList>
    </citation>
    <scope>NUCLEOTIDE SEQUENCE [LARGE SCALE GENOMIC DNA]</scope>
    <source>
        <strain evidence="2 3">DSM 25597</strain>
    </source>
</reference>
<dbReference type="GO" id="GO:0016491">
    <property type="term" value="F:oxidoreductase activity"/>
    <property type="evidence" value="ECO:0007669"/>
    <property type="project" value="InterPro"/>
</dbReference>
<accession>A0A239A4I8</accession>
<dbReference type="Gene3D" id="3.40.109.10">
    <property type="entry name" value="NADH Oxidase"/>
    <property type="match status" value="1"/>
</dbReference>
<dbReference type="Proteomes" id="UP000198379">
    <property type="component" value="Unassembled WGS sequence"/>
</dbReference>
<organism evidence="2 3">
    <name type="scientific">Dokdonia pacifica</name>
    <dbReference type="NCBI Taxonomy" id="1627892"/>
    <lineage>
        <taxon>Bacteria</taxon>
        <taxon>Pseudomonadati</taxon>
        <taxon>Bacteroidota</taxon>
        <taxon>Flavobacteriia</taxon>
        <taxon>Flavobacteriales</taxon>
        <taxon>Flavobacteriaceae</taxon>
        <taxon>Dokdonia</taxon>
    </lineage>
</organism>
<sequence>MKTAHIEEIAFVDQAIINRKTQKILAEEPWAIDETQEETLKKTIQELLDLAQHAPYHYKIQEDYYTNSTLTSCVPWRFYVLDTKACRTLYSHIKNPTIKKDKIRDMLGAADALLMVTWLPHPSREELKNGVVERDFEPIPFEGNGVNMEHIAAASCAIQNVLIGATARNIPNYWSSGGKLRDKPVRDYLGIPLEEILLGAIFLFPEDAEDRDATIIPGAKRHEGKEKATWSTWLNLGIE</sequence>
<proteinExistence type="predicted"/>
<evidence type="ECO:0000313" key="2">
    <source>
        <dbReference type="EMBL" id="SNR89944.1"/>
    </source>
</evidence>
<keyword evidence="3" id="KW-1185">Reference proteome</keyword>
<dbReference type="InterPro" id="IPR000415">
    <property type="entry name" value="Nitroreductase-like"/>
</dbReference>
<dbReference type="PANTHER" id="PTHR43821:SF1">
    <property type="entry name" value="NAD(P)H NITROREDUCTASE YDJA-RELATED"/>
    <property type="match status" value="1"/>
</dbReference>
<dbReference type="OrthoDB" id="9804207at2"/>
<dbReference type="SUPFAM" id="SSF55469">
    <property type="entry name" value="FMN-dependent nitroreductase-like"/>
    <property type="match status" value="1"/>
</dbReference>
<dbReference type="InterPro" id="IPR029479">
    <property type="entry name" value="Nitroreductase"/>
</dbReference>